<dbReference type="Proteomes" id="UP001341281">
    <property type="component" value="Chromosome 02"/>
</dbReference>
<protein>
    <submittedName>
        <fullName evidence="2">Uncharacterized protein</fullName>
    </submittedName>
</protein>
<feature type="region of interest" description="Disordered" evidence="1">
    <location>
        <begin position="26"/>
        <end position="160"/>
    </location>
</feature>
<dbReference type="PANTHER" id="PTHR34660">
    <property type="entry name" value="MYB-LIKE PROTEIN X"/>
    <property type="match status" value="1"/>
</dbReference>
<feature type="compositionally biased region" description="Basic and acidic residues" evidence="1">
    <location>
        <begin position="81"/>
        <end position="107"/>
    </location>
</feature>
<keyword evidence="3" id="KW-1185">Reference proteome</keyword>
<evidence type="ECO:0000313" key="3">
    <source>
        <dbReference type="Proteomes" id="UP001341281"/>
    </source>
</evidence>
<sequence length="461" mass="51111">MSRCLPYPPPGYVRIPVAVAVAVAEAEPAAKLQKEREKAEKKKEKRNDKKATQHGETSKHSKHSHSHKKRKHGDGSASGQETKKETKKDSQESVEQLEKSGLSEEHGAPCFMQTIHHSPESSQDSSKRRRVLPSPSQTKNGNILRIKIKSNPDSPAAVLEKPRVTDQPVVAQMGSSSFLSGKHNSVQKHNKVNARSSSAPQQRIQERLSTETTGKIIQRVAPQPPVKARQPIDAQLSVQAPVGRSDLPPKFLGNVNPSPARVMGRFDPSPAMTMQKVEPVKVLQKVEPQLTSEEIQRKSPEVCMKVAHQGTRSPVVRLTDTPQHLLQKPNDLLLPKQQQPIAPVPKEEPCSSGRDVKAVPAQEVKLSRSERKKIRKAEKKEKKIRDLFVTWNPASTEMIGSDLGEQDWLLGGTRNSDASMNNCRASGFVPIPSMEQQTSLQPRAILLPDLNIFQMPYVIPF</sequence>
<name>A0AAQ3SMC4_PASNO</name>
<organism evidence="2 3">
    <name type="scientific">Paspalum notatum var. saurae</name>
    <dbReference type="NCBI Taxonomy" id="547442"/>
    <lineage>
        <taxon>Eukaryota</taxon>
        <taxon>Viridiplantae</taxon>
        <taxon>Streptophyta</taxon>
        <taxon>Embryophyta</taxon>
        <taxon>Tracheophyta</taxon>
        <taxon>Spermatophyta</taxon>
        <taxon>Magnoliopsida</taxon>
        <taxon>Liliopsida</taxon>
        <taxon>Poales</taxon>
        <taxon>Poaceae</taxon>
        <taxon>PACMAD clade</taxon>
        <taxon>Panicoideae</taxon>
        <taxon>Andropogonodae</taxon>
        <taxon>Paspaleae</taxon>
        <taxon>Paspalinae</taxon>
        <taxon>Paspalum</taxon>
    </lineage>
</organism>
<evidence type="ECO:0000313" key="2">
    <source>
        <dbReference type="EMBL" id="WVZ56178.1"/>
    </source>
</evidence>
<dbReference type="EMBL" id="CP144746">
    <property type="protein sequence ID" value="WVZ56178.1"/>
    <property type="molecule type" value="Genomic_DNA"/>
</dbReference>
<feature type="compositionally biased region" description="Basic and acidic residues" evidence="1">
    <location>
        <begin position="32"/>
        <end position="59"/>
    </location>
</feature>
<proteinExistence type="predicted"/>
<accession>A0AAQ3SMC4</accession>
<dbReference type="PANTHER" id="PTHR34660:SF7">
    <property type="entry name" value="DNA LIGASE-LIKE PROTEIN"/>
    <property type="match status" value="1"/>
</dbReference>
<dbReference type="AlphaFoldDB" id="A0AAQ3SMC4"/>
<reference evidence="2 3" key="1">
    <citation type="submission" date="2024-02" db="EMBL/GenBank/DDBJ databases">
        <title>High-quality chromosome-scale genome assembly of Pensacola bahiagrass (Paspalum notatum Flugge var. saurae).</title>
        <authorList>
            <person name="Vega J.M."/>
            <person name="Podio M."/>
            <person name="Orjuela J."/>
            <person name="Siena L.A."/>
            <person name="Pessino S.C."/>
            <person name="Combes M.C."/>
            <person name="Mariac C."/>
            <person name="Albertini E."/>
            <person name="Pupilli F."/>
            <person name="Ortiz J.P.A."/>
            <person name="Leblanc O."/>
        </authorList>
    </citation>
    <scope>NUCLEOTIDE SEQUENCE [LARGE SCALE GENOMIC DNA]</scope>
    <source>
        <strain evidence="2">R1</strain>
        <tissue evidence="2">Leaf</tissue>
    </source>
</reference>
<gene>
    <name evidence="2" type="ORF">U9M48_006748</name>
</gene>
<feature type="compositionally biased region" description="Basic residues" evidence="1">
    <location>
        <begin position="60"/>
        <end position="72"/>
    </location>
</feature>
<evidence type="ECO:0000256" key="1">
    <source>
        <dbReference type="SAM" id="MobiDB-lite"/>
    </source>
</evidence>